<dbReference type="CDD" id="cd02980">
    <property type="entry name" value="TRX_Fd_family"/>
    <property type="match status" value="1"/>
</dbReference>
<gene>
    <name evidence="2" type="ORF">GCM10010439_22670</name>
</gene>
<dbReference type="SUPFAM" id="SSF52833">
    <property type="entry name" value="Thioredoxin-like"/>
    <property type="match status" value="1"/>
</dbReference>
<dbReference type="Proteomes" id="UP001501842">
    <property type="component" value="Unassembled WGS sequence"/>
</dbReference>
<evidence type="ECO:0000313" key="2">
    <source>
        <dbReference type="EMBL" id="GAA2724613.1"/>
    </source>
</evidence>
<evidence type="ECO:0000313" key="3">
    <source>
        <dbReference type="Proteomes" id="UP001501842"/>
    </source>
</evidence>
<reference evidence="2 3" key="1">
    <citation type="journal article" date="2019" name="Int. J. Syst. Evol. Microbiol.">
        <title>The Global Catalogue of Microorganisms (GCM) 10K type strain sequencing project: providing services to taxonomists for standard genome sequencing and annotation.</title>
        <authorList>
            <consortium name="The Broad Institute Genomics Platform"/>
            <consortium name="The Broad Institute Genome Sequencing Center for Infectious Disease"/>
            <person name="Wu L."/>
            <person name="Ma J."/>
        </authorList>
    </citation>
    <scope>NUCLEOTIDE SEQUENCE [LARGE SCALE GENOMIC DNA]</scope>
    <source>
        <strain evidence="2 3">JCM 8201</strain>
    </source>
</reference>
<proteinExistence type="predicted"/>
<evidence type="ECO:0008006" key="4">
    <source>
        <dbReference type="Google" id="ProtNLM"/>
    </source>
</evidence>
<organism evidence="2 3">
    <name type="scientific">Actinocorallia aurantiaca</name>
    <dbReference type="NCBI Taxonomy" id="46204"/>
    <lineage>
        <taxon>Bacteria</taxon>
        <taxon>Bacillati</taxon>
        <taxon>Actinomycetota</taxon>
        <taxon>Actinomycetes</taxon>
        <taxon>Streptosporangiales</taxon>
        <taxon>Thermomonosporaceae</taxon>
        <taxon>Actinocorallia</taxon>
    </lineage>
</organism>
<feature type="region of interest" description="Disordered" evidence="1">
    <location>
        <begin position="227"/>
        <end position="252"/>
    </location>
</feature>
<dbReference type="Gene3D" id="3.40.30.10">
    <property type="entry name" value="Glutaredoxin"/>
    <property type="match status" value="1"/>
</dbReference>
<comment type="caution">
    <text evidence="2">The sequence shown here is derived from an EMBL/GenBank/DDBJ whole genome shotgun (WGS) entry which is preliminary data.</text>
</comment>
<keyword evidence="3" id="KW-1185">Reference proteome</keyword>
<protein>
    <recommendedName>
        <fullName evidence="4">(2Fe-2S) ferredoxin</fullName>
    </recommendedName>
</protein>
<sequence>MLTGEPNGGRTAAVLVGMSPGEAARRGELLRLAQDLPGASVAFLQLADPSLSRELTRLADLGATRIALIGVSFGRIAPARSWLRRIAAHWLRERGDGAPALLPGLDLLESADPERAARILADALDFGSPVTGTEAGLESPAWEHVPRHRHQVLLCRGPRCTAKGSDATAEALVLGLMACGLTDDDVLVTHTGCQFPCNHAPVVSVQPDDVWYGGVDAETAREIVAGHLRDGHPLTRHRLERSPLPPRDRGES</sequence>
<accession>A0ABN3U4U7</accession>
<evidence type="ECO:0000256" key="1">
    <source>
        <dbReference type="SAM" id="MobiDB-lite"/>
    </source>
</evidence>
<dbReference type="Pfam" id="PF01257">
    <property type="entry name" value="2Fe-2S_thioredx"/>
    <property type="match status" value="1"/>
</dbReference>
<dbReference type="InterPro" id="IPR036249">
    <property type="entry name" value="Thioredoxin-like_sf"/>
</dbReference>
<name>A0ABN3U4U7_9ACTN</name>
<dbReference type="EMBL" id="BAAATZ010000007">
    <property type="protein sequence ID" value="GAA2724613.1"/>
    <property type="molecule type" value="Genomic_DNA"/>
</dbReference>